<evidence type="ECO:0000256" key="3">
    <source>
        <dbReference type="ARBA" id="ARBA00023015"/>
    </source>
</evidence>
<name>A0ABD1E4A3_HYPHA</name>
<evidence type="ECO:0000256" key="6">
    <source>
        <dbReference type="SAM" id="MobiDB-lite"/>
    </source>
</evidence>
<dbReference type="Pfam" id="PF13873">
    <property type="entry name" value="Myb_DNA-bind_5"/>
    <property type="match status" value="1"/>
</dbReference>
<gene>
    <name evidence="8" type="ORF">ABEB36_014144</name>
</gene>
<dbReference type="Proteomes" id="UP001566132">
    <property type="component" value="Unassembled WGS sequence"/>
</dbReference>
<evidence type="ECO:0000259" key="7">
    <source>
        <dbReference type="Pfam" id="PF13873"/>
    </source>
</evidence>
<sequence length="330" mass="38072">MSCQINEKQSDNFFVEVKIIKKMDEPTSSCAKKRAPNFSGEEETRLLELVTKYKNVIESRKTDAVNNKVKAETWDLITQEFNTKNDFPRMAKNLRAKFIRGAESGSSKEVEEDILIQLIEKYQKDFTEKNDKIPFNIWQQICCELNDSSHLNKTGGGRLDVEELTHNEDKLQALLGERLTGFESSFDSDSHPKRRRSQEPSTSRDDDSVNVDSMEDSTEELLKDQRTDWSKCTPAQLKTPKSSSLMSHEKDKVKESGGKKTAKDKITLWALSKVELVELQKNSFLEEHKLKLKIMEDKAKKEMEVMERESRLRIEILELQKQKISSELSA</sequence>
<feature type="region of interest" description="Disordered" evidence="6">
    <location>
        <begin position="182"/>
        <end position="258"/>
    </location>
</feature>
<evidence type="ECO:0000313" key="9">
    <source>
        <dbReference type="Proteomes" id="UP001566132"/>
    </source>
</evidence>
<keyword evidence="9" id="KW-1185">Reference proteome</keyword>
<feature type="compositionally biased region" description="Basic and acidic residues" evidence="6">
    <location>
        <begin position="220"/>
        <end position="229"/>
    </location>
</feature>
<dbReference type="AlphaFoldDB" id="A0ABD1E4A3"/>
<dbReference type="PANTHER" id="PTHR21411">
    <property type="entry name" value="APONTIC"/>
    <property type="match status" value="1"/>
</dbReference>
<evidence type="ECO:0000256" key="1">
    <source>
        <dbReference type="ARBA" id="ARBA00011764"/>
    </source>
</evidence>
<keyword evidence="3" id="KW-0805">Transcription regulation</keyword>
<proteinExistence type="predicted"/>
<comment type="function">
    <text evidence="5">Involved in transvection phenomena (= synapsis-dependent gene expression), where the synaptic pairing of chromosomes carrying genes with which zeste interacts influences the expression of these genes. Zeste binds to DNA and stimulates transcription from a nearby promoter.</text>
</comment>
<comment type="caution">
    <text evidence="8">The sequence shown here is derived from an EMBL/GenBank/DDBJ whole genome shotgun (WGS) entry which is preliminary data.</text>
</comment>
<protein>
    <recommendedName>
        <fullName evidence="2">Regulatory protein zeste</fullName>
    </recommendedName>
</protein>
<reference evidence="8 9" key="1">
    <citation type="submission" date="2024-05" db="EMBL/GenBank/DDBJ databases">
        <title>Genetic variation in Jamaican populations of the coffee berry borer (Hypothenemus hampei).</title>
        <authorList>
            <person name="Errbii M."/>
            <person name="Myrie A."/>
        </authorList>
    </citation>
    <scope>NUCLEOTIDE SEQUENCE [LARGE SCALE GENOMIC DNA]</scope>
    <source>
        <strain evidence="8">JA-Hopewell-2020-01-JO</strain>
        <tissue evidence="8">Whole body</tissue>
    </source>
</reference>
<dbReference type="PANTHER" id="PTHR21411:SF0">
    <property type="entry name" value="REGULATORY PROTEIN ZESTE"/>
    <property type="match status" value="1"/>
</dbReference>
<dbReference type="InterPro" id="IPR028002">
    <property type="entry name" value="Myb_DNA-bind_5"/>
</dbReference>
<organism evidence="8 9">
    <name type="scientific">Hypothenemus hampei</name>
    <name type="common">Coffee berry borer</name>
    <dbReference type="NCBI Taxonomy" id="57062"/>
    <lineage>
        <taxon>Eukaryota</taxon>
        <taxon>Metazoa</taxon>
        <taxon>Ecdysozoa</taxon>
        <taxon>Arthropoda</taxon>
        <taxon>Hexapoda</taxon>
        <taxon>Insecta</taxon>
        <taxon>Pterygota</taxon>
        <taxon>Neoptera</taxon>
        <taxon>Endopterygota</taxon>
        <taxon>Coleoptera</taxon>
        <taxon>Polyphaga</taxon>
        <taxon>Cucujiformia</taxon>
        <taxon>Curculionidae</taxon>
        <taxon>Scolytinae</taxon>
        <taxon>Hypothenemus</taxon>
    </lineage>
</organism>
<evidence type="ECO:0000256" key="4">
    <source>
        <dbReference type="ARBA" id="ARBA00023163"/>
    </source>
</evidence>
<comment type="subunit">
    <text evidence="1">Self-associates forming complexes of several hundred monomers.</text>
</comment>
<dbReference type="EMBL" id="JBDJPC010000012">
    <property type="protein sequence ID" value="KAL1489211.1"/>
    <property type="molecule type" value="Genomic_DNA"/>
</dbReference>
<keyword evidence="4" id="KW-0804">Transcription</keyword>
<feature type="domain" description="Myb/SANT-like DNA-binding" evidence="7">
    <location>
        <begin position="34"/>
        <end position="98"/>
    </location>
</feature>
<accession>A0ABD1E4A3</accession>
<evidence type="ECO:0000256" key="5">
    <source>
        <dbReference type="ARBA" id="ARBA00025466"/>
    </source>
</evidence>
<feature type="compositionally biased region" description="Basic and acidic residues" evidence="6">
    <location>
        <begin position="247"/>
        <end position="258"/>
    </location>
</feature>
<evidence type="ECO:0000256" key="2">
    <source>
        <dbReference type="ARBA" id="ARBA00016807"/>
    </source>
</evidence>
<evidence type="ECO:0000313" key="8">
    <source>
        <dbReference type="EMBL" id="KAL1489211.1"/>
    </source>
</evidence>